<reference evidence="6" key="1">
    <citation type="journal article" date="2019" name="Int. J. Syst. Evol. Microbiol.">
        <title>The Global Catalogue of Microorganisms (GCM) 10K type strain sequencing project: providing services to taxonomists for standard genome sequencing and annotation.</title>
        <authorList>
            <consortium name="The Broad Institute Genomics Platform"/>
            <consortium name="The Broad Institute Genome Sequencing Center for Infectious Disease"/>
            <person name="Wu L."/>
            <person name="Ma J."/>
        </authorList>
    </citation>
    <scope>NUCLEOTIDE SEQUENCE [LARGE SCALE GENOMIC DNA]</scope>
    <source>
        <strain evidence="6">KCTC 19466</strain>
    </source>
</reference>
<proteinExistence type="predicted"/>
<name>A0ABQ3GJM3_9MICC</name>
<evidence type="ECO:0000256" key="3">
    <source>
        <dbReference type="SAM" id="MobiDB-lite"/>
    </source>
</evidence>
<dbReference type="SUPFAM" id="SSF69593">
    <property type="entry name" value="Glycerol-3-phosphate (1)-acyltransferase"/>
    <property type="match status" value="1"/>
</dbReference>
<gene>
    <name evidence="5" type="ORF">GCM10008096_20960</name>
</gene>
<dbReference type="Pfam" id="PF01553">
    <property type="entry name" value="Acyltransferase"/>
    <property type="match status" value="1"/>
</dbReference>
<feature type="region of interest" description="Disordered" evidence="3">
    <location>
        <begin position="233"/>
        <end position="252"/>
    </location>
</feature>
<protein>
    <submittedName>
        <fullName evidence="5">1-acyl-sn-glycerol-3-phosphate acyltransferase</fullName>
    </submittedName>
</protein>
<evidence type="ECO:0000256" key="2">
    <source>
        <dbReference type="ARBA" id="ARBA00023315"/>
    </source>
</evidence>
<dbReference type="CDD" id="cd07989">
    <property type="entry name" value="LPLAT_AGPAT-like"/>
    <property type="match status" value="1"/>
</dbReference>
<accession>A0ABQ3GJM3</accession>
<feature type="domain" description="Phospholipid/glycerol acyltransferase" evidence="4">
    <location>
        <begin position="35"/>
        <end position="154"/>
    </location>
</feature>
<dbReference type="EMBL" id="BMXK01000008">
    <property type="protein sequence ID" value="GHD08845.1"/>
    <property type="molecule type" value="Genomic_DNA"/>
</dbReference>
<keyword evidence="1" id="KW-0808">Transferase</keyword>
<sequence length="252" mass="27195">MFYWVMKRLLIGPLVKMLFRPWVKGLDNIPTDGGAILASNHMSVSDSVFLPVEVDRPVVFLAKSEYFTGRGLKGKVTAAFFRMTNQLPMDRSGGRASEQSLGAGEKTLLDGNLLGIYPEGTRSPDGRLYRGKLGVAKLSLATGVPVVPVAMIGTDKVQPIGKTVPNIRRVGMIIGEPLDFSRYAGLEEDRFVQRSVTDEIMYAIMRLSGQEYADVYAATVKDQLVAERKAAGAKGARAAGGSDESGPAPDGR</sequence>
<evidence type="ECO:0000313" key="5">
    <source>
        <dbReference type="EMBL" id="GHD08845.1"/>
    </source>
</evidence>
<keyword evidence="6" id="KW-1185">Reference proteome</keyword>
<evidence type="ECO:0000259" key="4">
    <source>
        <dbReference type="SMART" id="SM00563"/>
    </source>
</evidence>
<dbReference type="PANTHER" id="PTHR10434:SF11">
    <property type="entry name" value="1-ACYL-SN-GLYCEROL-3-PHOSPHATE ACYLTRANSFERASE"/>
    <property type="match status" value="1"/>
</dbReference>
<dbReference type="RefSeq" id="WP_189350298.1">
    <property type="nucleotide sequence ID" value="NZ_BMXK01000008.1"/>
</dbReference>
<dbReference type="GO" id="GO:0016746">
    <property type="term" value="F:acyltransferase activity"/>
    <property type="evidence" value="ECO:0007669"/>
    <property type="project" value="UniProtKB-KW"/>
</dbReference>
<dbReference type="InterPro" id="IPR002123">
    <property type="entry name" value="Plipid/glycerol_acylTrfase"/>
</dbReference>
<dbReference type="PANTHER" id="PTHR10434">
    <property type="entry name" value="1-ACYL-SN-GLYCEROL-3-PHOSPHATE ACYLTRANSFERASE"/>
    <property type="match status" value="1"/>
</dbReference>
<keyword evidence="2 5" id="KW-0012">Acyltransferase</keyword>
<dbReference type="Proteomes" id="UP000642819">
    <property type="component" value="Unassembled WGS sequence"/>
</dbReference>
<evidence type="ECO:0000313" key="6">
    <source>
        <dbReference type="Proteomes" id="UP000642819"/>
    </source>
</evidence>
<comment type="caution">
    <text evidence="5">The sequence shown here is derived from an EMBL/GenBank/DDBJ whole genome shotgun (WGS) entry which is preliminary data.</text>
</comment>
<evidence type="ECO:0000256" key="1">
    <source>
        <dbReference type="ARBA" id="ARBA00022679"/>
    </source>
</evidence>
<dbReference type="SMART" id="SM00563">
    <property type="entry name" value="PlsC"/>
    <property type="match status" value="1"/>
</dbReference>
<organism evidence="5 6">
    <name type="scientific">Zhihengliuella salsuginis</name>
    <dbReference type="NCBI Taxonomy" id="578222"/>
    <lineage>
        <taxon>Bacteria</taxon>
        <taxon>Bacillati</taxon>
        <taxon>Actinomycetota</taxon>
        <taxon>Actinomycetes</taxon>
        <taxon>Micrococcales</taxon>
        <taxon>Micrococcaceae</taxon>
        <taxon>Zhihengliuella</taxon>
    </lineage>
</organism>